<evidence type="ECO:0000259" key="2">
    <source>
        <dbReference type="Pfam" id="PF19259"/>
    </source>
</evidence>
<proteinExistence type="predicted"/>
<keyword evidence="4" id="KW-1185">Reference proteome</keyword>
<organism evidence="3 4">
    <name type="scientific">Miscanthus lutarioriparius</name>
    <dbReference type="NCBI Taxonomy" id="422564"/>
    <lineage>
        <taxon>Eukaryota</taxon>
        <taxon>Viridiplantae</taxon>
        <taxon>Streptophyta</taxon>
        <taxon>Embryophyta</taxon>
        <taxon>Tracheophyta</taxon>
        <taxon>Spermatophyta</taxon>
        <taxon>Magnoliopsida</taxon>
        <taxon>Liliopsida</taxon>
        <taxon>Poales</taxon>
        <taxon>Poaceae</taxon>
        <taxon>PACMAD clade</taxon>
        <taxon>Panicoideae</taxon>
        <taxon>Andropogonodae</taxon>
        <taxon>Andropogoneae</taxon>
        <taxon>Saccharinae</taxon>
        <taxon>Miscanthus</taxon>
    </lineage>
</organism>
<feature type="domain" description="Ty3 transposon capsid-like protein" evidence="2">
    <location>
        <begin position="157"/>
        <end position="265"/>
    </location>
</feature>
<dbReference type="Proteomes" id="UP000604825">
    <property type="component" value="Unassembled WGS sequence"/>
</dbReference>
<reference evidence="3" key="1">
    <citation type="submission" date="2020-10" db="EMBL/GenBank/DDBJ databases">
        <authorList>
            <person name="Han B."/>
            <person name="Lu T."/>
            <person name="Zhao Q."/>
            <person name="Huang X."/>
            <person name="Zhao Y."/>
        </authorList>
    </citation>
    <scope>NUCLEOTIDE SEQUENCE</scope>
</reference>
<dbReference type="InterPro" id="IPR045358">
    <property type="entry name" value="Ty3_capsid"/>
</dbReference>
<comment type="caution">
    <text evidence="3">The sequence shown here is derived from an EMBL/GenBank/DDBJ whole genome shotgun (WGS) entry which is preliminary data.</text>
</comment>
<dbReference type="Pfam" id="PF19259">
    <property type="entry name" value="Ty3_capsid"/>
    <property type="match status" value="1"/>
</dbReference>
<feature type="region of interest" description="Disordered" evidence="1">
    <location>
        <begin position="275"/>
        <end position="309"/>
    </location>
</feature>
<accession>A0A811NS00</accession>
<name>A0A811NS00_9POAL</name>
<evidence type="ECO:0000313" key="4">
    <source>
        <dbReference type="Proteomes" id="UP000604825"/>
    </source>
</evidence>
<protein>
    <recommendedName>
        <fullName evidence="2">Ty3 transposon capsid-like protein domain-containing protein</fullName>
    </recommendedName>
</protein>
<evidence type="ECO:0000313" key="3">
    <source>
        <dbReference type="EMBL" id="CAD6227107.1"/>
    </source>
</evidence>
<dbReference type="EMBL" id="CAJGYO010000004">
    <property type="protein sequence ID" value="CAD6227107.1"/>
    <property type="molecule type" value="Genomic_DNA"/>
</dbReference>
<evidence type="ECO:0000256" key="1">
    <source>
        <dbReference type="SAM" id="MobiDB-lite"/>
    </source>
</evidence>
<gene>
    <name evidence="3" type="ORF">NCGR_LOCUS18750</name>
</gene>
<sequence length="334" mass="37699">MKVAKADLDAWRPTVDHRVAGLEQAVHDLGNYVELLWAGNTSPKKEEHIEHPAPDHTTAGNMLMSGFAHLEQTPCRATSGPCGHRQEDHHRSVGHGMVYATLDPPPVTSAKNLHQLTPTPFNFDGSASRDHVCQPFPASAIPQFSFPNFDGSNPRLWSSRASIIAMKWDAFVLAVSNRFDKDEHNHLLRHFFHVKQTATVSEYIEQFSEIVQQLLAHDSTLAPSVITNRFVDGLKKEIRVVIMVHRPQDLDAASSLALLQEEAIQDLVPRKSELGLYPKKTSQEQSRTPYAQAPNFTKTPDEKKEKWKKGTNQKYINRLRTLRRKTPLFNAELP</sequence>
<dbReference type="AlphaFoldDB" id="A0A811NS00"/>